<accession>A0A3D4T497</accession>
<evidence type="ECO:0000256" key="1">
    <source>
        <dbReference type="SAM" id="Phobius"/>
    </source>
</evidence>
<reference evidence="2 3" key="1">
    <citation type="journal article" date="2018" name="Nat. Biotechnol.">
        <title>A standardized bacterial taxonomy based on genome phylogeny substantially revises the tree of life.</title>
        <authorList>
            <person name="Parks D.H."/>
            <person name="Chuvochina M."/>
            <person name="Waite D.W."/>
            <person name="Rinke C."/>
            <person name="Skarshewski A."/>
            <person name="Chaumeil P.A."/>
            <person name="Hugenholtz P."/>
        </authorList>
    </citation>
    <scope>NUCLEOTIDE SEQUENCE [LARGE SCALE GENOMIC DNA]</scope>
    <source>
        <strain evidence="2">UBA11247</strain>
    </source>
</reference>
<dbReference type="RefSeq" id="WP_010119937.1">
    <property type="nucleotide sequence ID" value="NZ_DAITTW010000023.1"/>
</dbReference>
<keyword evidence="1" id="KW-0812">Transmembrane</keyword>
<dbReference type="EMBL" id="DQID01000318">
    <property type="protein sequence ID" value="HCT15560.1"/>
    <property type="molecule type" value="Genomic_DNA"/>
</dbReference>
<proteinExistence type="predicted"/>
<sequence length="143" mass="15029">MARSEKTDPTPVTPRTVHHTAAVLIGAAAGVTATPVPVVYQIIAVVLFLAAGTGVLAGHPYRRAVTAAVEASDDPTGIRVRQALPLIPLALALLALLRIHPANWVIAVIVWGVAAAFTWQMIPHIDGTKELGDIAATRARRGR</sequence>
<protein>
    <submittedName>
        <fullName evidence="2">Uncharacterized protein</fullName>
    </submittedName>
</protein>
<gene>
    <name evidence="2" type="ORF">DIW82_12475</name>
</gene>
<feature type="transmembrane region" description="Helical" evidence="1">
    <location>
        <begin position="103"/>
        <end position="122"/>
    </location>
</feature>
<evidence type="ECO:0000313" key="2">
    <source>
        <dbReference type="EMBL" id="HCT15560.1"/>
    </source>
</evidence>
<feature type="transmembrane region" description="Helical" evidence="1">
    <location>
        <begin position="78"/>
        <end position="97"/>
    </location>
</feature>
<keyword evidence="1" id="KW-1133">Transmembrane helix</keyword>
<dbReference type="AlphaFoldDB" id="A0A3D4T497"/>
<organism evidence="2 3">
    <name type="scientific">Corynebacterium nuruki</name>
    <dbReference type="NCBI Taxonomy" id="1032851"/>
    <lineage>
        <taxon>Bacteria</taxon>
        <taxon>Bacillati</taxon>
        <taxon>Actinomycetota</taxon>
        <taxon>Actinomycetes</taxon>
        <taxon>Mycobacteriales</taxon>
        <taxon>Corynebacteriaceae</taxon>
        <taxon>Corynebacterium</taxon>
    </lineage>
</organism>
<feature type="transmembrane region" description="Helical" evidence="1">
    <location>
        <begin position="38"/>
        <end position="57"/>
    </location>
</feature>
<evidence type="ECO:0000313" key="3">
    <source>
        <dbReference type="Proteomes" id="UP000261739"/>
    </source>
</evidence>
<comment type="caution">
    <text evidence="2">The sequence shown here is derived from an EMBL/GenBank/DDBJ whole genome shotgun (WGS) entry which is preliminary data.</text>
</comment>
<name>A0A3D4T497_9CORY</name>
<dbReference type="Proteomes" id="UP000261739">
    <property type="component" value="Unassembled WGS sequence"/>
</dbReference>
<keyword evidence="1" id="KW-0472">Membrane</keyword>